<keyword evidence="8 14" id="KW-1133">Transmembrane helix</keyword>
<keyword evidence="15" id="KW-0732">Signal</keyword>
<evidence type="ECO:0000313" key="18">
    <source>
        <dbReference type="Proteomes" id="UP000558488"/>
    </source>
</evidence>
<dbReference type="PANTHER" id="PTHR11003">
    <property type="entry name" value="POTASSIUM CHANNEL, SUBFAMILY K"/>
    <property type="match status" value="1"/>
</dbReference>
<keyword evidence="3 12" id="KW-0813">Transport</keyword>
<feature type="signal peptide" evidence="15">
    <location>
        <begin position="1"/>
        <end position="24"/>
    </location>
</feature>
<dbReference type="InterPro" id="IPR003280">
    <property type="entry name" value="2pore_dom_K_chnl"/>
</dbReference>
<keyword evidence="10 14" id="KW-0472">Membrane</keyword>
<feature type="transmembrane region" description="Helical" evidence="14">
    <location>
        <begin position="159"/>
        <end position="181"/>
    </location>
</feature>
<accession>A0A7J7Y8T5</accession>
<feature type="domain" description="Potassium channel" evidence="16">
    <location>
        <begin position="76"/>
        <end position="132"/>
    </location>
</feature>
<evidence type="ECO:0000256" key="11">
    <source>
        <dbReference type="ARBA" id="ARBA00023303"/>
    </source>
</evidence>
<dbReference type="FunFam" id="1.10.287.70:FF:000057">
    <property type="entry name" value="Potassium channel subfamily K member"/>
    <property type="match status" value="1"/>
</dbReference>
<protein>
    <submittedName>
        <fullName evidence="17">Potassium two pore domain channel subfamily K member 15</fullName>
    </submittedName>
</protein>
<dbReference type="SUPFAM" id="SSF81324">
    <property type="entry name" value="Voltage-gated potassium channels"/>
    <property type="match status" value="2"/>
</dbReference>
<gene>
    <name evidence="17" type="ORF">mPipKuh1_007041</name>
</gene>
<keyword evidence="18" id="KW-1185">Reference proteome</keyword>
<evidence type="ECO:0000256" key="10">
    <source>
        <dbReference type="ARBA" id="ARBA00023136"/>
    </source>
</evidence>
<dbReference type="EMBL" id="JACAGB010000006">
    <property type="protein sequence ID" value="KAF6358369.1"/>
    <property type="molecule type" value="Genomic_DNA"/>
</dbReference>
<dbReference type="Pfam" id="PF07885">
    <property type="entry name" value="Ion_trans_2"/>
    <property type="match status" value="2"/>
</dbReference>
<feature type="transmembrane region" description="Helical" evidence="14">
    <location>
        <begin position="80"/>
        <end position="99"/>
    </location>
</feature>
<comment type="similarity">
    <text evidence="2 12">Belongs to the two pore domain potassium channel (TC 1.A.1.8) family.</text>
</comment>
<evidence type="ECO:0000256" key="12">
    <source>
        <dbReference type="RuleBase" id="RU003857"/>
    </source>
</evidence>
<evidence type="ECO:0000256" key="6">
    <source>
        <dbReference type="ARBA" id="ARBA00022826"/>
    </source>
</evidence>
<evidence type="ECO:0000256" key="15">
    <source>
        <dbReference type="SAM" id="SignalP"/>
    </source>
</evidence>
<evidence type="ECO:0000256" key="2">
    <source>
        <dbReference type="ARBA" id="ARBA00006666"/>
    </source>
</evidence>
<sequence>MEQQSVRTAALVLCILSYLLVGAAVFDALESEAESGRQRLLAQKRSELRRKYGFSAEDYRELERLALQAEPHRAGRQWKFAGSFYFAITVITTIGYGHAAPGTDSGKVFCMFYALLGIPLTLVTFQSLGERLNALVRRLLLAAKRCLGLQRPRVSTENMVVAGLLVCAATLALGAAAFAHFEGWSFFHAYYYCFITLTTIGFGDFVALQSDEALQRKPPYVAFSFLYILLGLTVIGAFLNLVVLRFLAASTSTDPPERADCRASPPRLGAPESRGAALTRRPERPGGSSSVSYRIHQLEMWARDNLGFSPPGSPGALGGRGGAGRLPARRKSI</sequence>
<dbReference type="PRINTS" id="PR01095">
    <property type="entry name" value="TASKCHANNEL"/>
</dbReference>
<keyword evidence="6" id="KW-0631">Potassium channel</keyword>
<dbReference type="PANTHER" id="PTHR11003:SF18">
    <property type="entry name" value="POTASSIUM CHANNEL SUBFAMILY K MEMBER 15"/>
    <property type="match status" value="1"/>
</dbReference>
<dbReference type="InterPro" id="IPR013099">
    <property type="entry name" value="K_chnl_dom"/>
</dbReference>
<evidence type="ECO:0000256" key="8">
    <source>
        <dbReference type="ARBA" id="ARBA00022989"/>
    </source>
</evidence>
<keyword evidence="5 12" id="KW-0812">Transmembrane</keyword>
<evidence type="ECO:0000313" key="17">
    <source>
        <dbReference type="EMBL" id="KAF6358369.1"/>
    </source>
</evidence>
<keyword evidence="4" id="KW-0633">Potassium transport</keyword>
<comment type="caution">
    <text evidence="17">The sequence shown here is derived from an EMBL/GenBank/DDBJ whole genome shotgun (WGS) entry which is preliminary data.</text>
</comment>
<feature type="chain" id="PRO_5029710428" evidence="15">
    <location>
        <begin position="25"/>
        <end position="333"/>
    </location>
</feature>
<dbReference type="Gene3D" id="1.10.287.70">
    <property type="match status" value="1"/>
</dbReference>
<dbReference type="PRINTS" id="PR01333">
    <property type="entry name" value="2POREKCHANEL"/>
</dbReference>
<feature type="domain" description="Potassium channel" evidence="16">
    <location>
        <begin position="166"/>
        <end position="243"/>
    </location>
</feature>
<dbReference type="PRINTS" id="PR01690">
    <property type="entry name" value="TASK5CHANNEL"/>
</dbReference>
<comment type="subcellular location">
    <subcellularLocation>
        <location evidence="1">Membrane</location>
        <topology evidence="1">Multi-pass membrane protein</topology>
    </subcellularLocation>
</comment>
<dbReference type="OrthoDB" id="297496at2759"/>
<reference evidence="17 18" key="1">
    <citation type="journal article" date="2020" name="Nature">
        <title>Six reference-quality genomes reveal evolution of bat adaptations.</title>
        <authorList>
            <person name="Jebb D."/>
            <person name="Huang Z."/>
            <person name="Pippel M."/>
            <person name="Hughes G.M."/>
            <person name="Lavrichenko K."/>
            <person name="Devanna P."/>
            <person name="Winkler S."/>
            <person name="Jermiin L.S."/>
            <person name="Skirmuntt E.C."/>
            <person name="Katzourakis A."/>
            <person name="Burkitt-Gray L."/>
            <person name="Ray D.A."/>
            <person name="Sullivan K.A.M."/>
            <person name="Roscito J.G."/>
            <person name="Kirilenko B.M."/>
            <person name="Davalos L.M."/>
            <person name="Corthals A.P."/>
            <person name="Power M.L."/>
            <person name="Jones G."/>
            <person name="Ransome R.D."/>
            <person name="Dechmann D.K.N."/>
            <person name="Locatelli A.G."/>
            <person name="Puechmaille S.J."/>
            <person name="Fedrigo O."/>
            <person name="Jarvis E.D."/>
            <person name="Hiller M."/>
            <person name="Vernes S.C."/>
            <person name="Myers E.W."/>
            <person name="Teeling E.C."/>
        </authorList>
    </citation>
    <scope>NUCLEOTIDE SEQUENCE [LARGE SCALE GENOMIC DNA]</scope>
    <source>
        <strain evidence="17">MPipKuh1</strain>
        <tissue evidence="17">Flight muscle</tissue>
    </source>
</reference>
<dbReference type="AlphaFoldDB" id="A0A7J7Y8T5"/>
<dbReference type="InterPro" id="IPR003092">
    <property type="entry name" value="2pore_dom_K_chnl_TASK"/>
</dbReference>
<dbReference type="GO" id="GO:0030322">
    <property type="term" value="P:stabilization of membrane potential"/>
    <property type="evidence" value="ECO:0007669"/>
    <property type="project" value="TreeGrafter"/>
</dbReference>
<feature type="transmembrane region" description="Helical" evidence="14">
    <location>
        <begin position="220"/>
        <end position="248"/>
    </location>
</feature>
<dbReference type="GO" id="GO:0005886">
    <property type="term" value="C:plasma membrane"/>
    <property type="evidence" value="ECO:0007669"/>
    <property type="project" value="TreeGrafter"/>
</dbReference>
<dbReference type="GO" id="GO:0015271">
    <property type="term" value="F:outward rectifier potassium channel activity"/>
    <property type="evidence" value="ECO:0007669"/>
    <property type="project" value="TreeGrafter"/>
</dbReference>
<evidence type="ECO:0000256" key="1">
    <source>
        <dbReference type="ARBA" id="ARBA00004141"/>
    </source>
</evidence>
<evidence type="ECO:0000256" key="4">
    <source>
        <dbReference type="ARBA" id="ARBA00022538"/>
    </source>
</evidence>
<dbReference type="InterPro" id="IPR008073">
    <property type="entry name" value="TASK5"/>
</dbReference>
<keyword evidence="11 12" id="KW-0407">Ion channel</keyword>
<evidence type="ECO:0000256" key="13">
    <source>
        <dbReference type="SAM" id="MobiDB-lite"/>
    </source>
</evidence>
<feature type="transmembrane region" description="Helical" evidence="14">
    <location>
        <begin position="111"/>
        <end position="129"/>
    </location>
</feature>
<keyword evidence="7" id="KW-0630">Potassium</keyword>
<feature type="region of interest" description="Disordered" evidence="13">
    <location>
        <begin position="252"/>
        <end position="290"/>
    </location>
</feature>
<evidence type="ECO:0000259" key="16">
    <source>
        <dbReference type="Pfam" id="PF07885"/>
    </source>
</evidence>
<dbReference type="Proteomes" id="UP000558488">
    <property type="component" value="Unassembled WGS sequence"/>
</dbReference>
<feature type="compositionally biased region" description="Gly residues" evidence="13">
    <location>
        <begin position="315"/>
        <end position="324"/>
    </location>
</feature>
<evidence type="ECO:0000256" key="9">
    <source>
        <dbReference type="ARBA" id="ARBA00023065"/>
    </source>
</evidence>
<organism evidence="17 18">
    <name type="scientific">Pipistrellus kuhlii</name>
    <name type="common">Kuhl's pipistrelle</name>
    <dbReference type="NCBI Taxonomy" id="59472"/>
    <lineage>
        <taxon>Eukaryota</taxon>
        <taxon>Metazoa</taxon>
        <taxon>Chordata</taxon>
        <taxon>Craniata</taxon>
        <taxon>Vertebrata</taxon>
        <taxon>Euteleostomi</taxon>
        <taxon>Mammalia</taxon>
        <taxon>Eutheria</taxon>
        <taxon>Laurasiatheria</taxon>
        <taxon>Chiroptera</taxon>
        <taxon>Yangochiroptera</taxon>
        <taxon>Vespertilionidae</taxon>
        <taxon>Pipistrellus</taxon>
    </lineage>
</organism>
<evidence type="ECO:0000256" key="14">
    <source>
        <dbReference type="SAM" id="Phobius"/>
    </source>
</evidence>
<name>A0A7J7Y8T5_PIPKU</name>
<evidence type="ECO:0000256" key="7">
    <source>
        <dbReference type="ARBA" id="ARBA00022958"/>
    </source>
</evidence>
<evidence type="ECO:0000256" key="5">
    <source>
        <dbReference type="ARBA" id="ARBA00022692"/>
    </source>
</evidence>
<feature type="transmembrane region" description="Helical" evidence="14">
    <location>
        <begin position="187"/>
        <end position="208"/>
    </location>
</feature>
<proteinExistence type="inferred from homology"/>
<evidence type="ECO:0000256" key="3">
    <source>
        <dbReference type="ARBA" id="ARBA00022448"/>
    </source>
</evidence>
<keyword evidence="9 12" id="KW-0406">Ion transport</keyword>
<dbReference type="GO" id="GO:0022841">
    <property type="term" value="F:potassium ion leak channel activity"/>
    <property type="evidence" value="ECO:0007669"/>
    <property type="project" value="TreeGrafter"/>
</dbReference>
<feature type="region of interest" description="Disordered" evidence="13">
    <location>
        <begin position="305"/>
        <end position="333"/>
    </location>
</feature>